<sequence length="348" mass="39084">MQQPWIIFLIIWLNLYLGVSGAVECKYESEESKTIKYTITVGRSGKEQLKTIQGAIDSILPNKDYWTRIHVSPGLYMEKVIIPPEKTCIYLEGSGRHDTIVYYNGHEQTNTSATFFSYAENIAVKGFTFQNSYNRPLTGKIDGEIKQAVAVAIFGDKTSFYGCRFVGLQDTLWDAQGRHYFRSCYIEGAIDFIFGNGQSIYENCKINATAGSLPPYIQAGYITAQGRLSPTDPSGFVFRGGIVSGSGKNYLGRAYGPYSRVIFDGTTFAAVIFPPGWNAWYYPEQQGNFVHAEVYCKGPGSNTSGRVPWVKKQLGQREMSKFSRSLFIDHDGWLAKQPAWRHPHTNQP</sequence>
<dbReference type="PANTHER" id="PTHR31321:SF120">
    <property type="entry name" value="PECTINESTERASE 52-RELATED"/>
    <property type="match status" value="1"/>
</dbReference>
<evidence type="ECO:0000256" key="1">
    <source>
        <dbReference type="ARBA" id="ARBA00004191"/>
    </source>
</evidence>
<dbReference type="FunFam" id="2.160.20.10:FF:000013">
    <property type="entry name" value="Pectinesterase"/>
    <property type="match status" value="1"/>
</dbReference>
<dbReference type="InterPro" id="IPR011050">
    <property type="entry name" value="Pectin_lyase_fold/virulence"/>
</dbReference>
<feature type="domain" description="Pectinesterase catalytic" evidence="13">
    <location>
        <begin position="39"/>
        <end position="330"/>
    </location>
</feature>
<keyword evidence="12" id="KW-0732">Signal</keyword>
<dbReference type="EC" id="3.1.1.11" evidence="4 12"/>
<dbReference type="Pfam" id="PF01095">
    <property type="entry name" value="Pectinesterase"/>
    <property type="match status" value="1"/>
</dbReference>
<keyword evidence="5" id="KW-0134">Cell wall</keyword>
<dbReference type="EMBL" id="KK914355">
    <property type="protein sequence ID" value="KDP38857.1"/>
    <property type="molecule type" value="Genomic_DNA"/>
</dbReference>
<gene>
    <name evidence="14" type="ORF">JCGZ_05014</name>
</gene>
<feature type="chain" id="PRO_5005103775" description="Pectinesterase" evidence="12">
    <location>
        <begin position="22"/>
        <end position="348"/>
    </location>
</feature>
<keyword evidence="15" id="KW-1185">Reference proteome</keyword>
<organism evidence="14 15">
    <name type="scientific">Jatropha curcas</name>
    <name type="common">Barbados nut</name>
    <dbReference type="NCBI Taxonomy" id="180498"/>
    <lineage>
        <taxon>Eukaryota</taxon>
        <taxon>Viridiplantae</taxon>
        <taxon>Streptophyta</taxon>
        <taxon>Embryophyta</taxon>
        <taxon>Tracheophyta</taxon>
        <taxon>Spermatophyta</taxon>
        <taxon>Magnoliopsida</taxon>
        <taxon>eudicotyledons</taxon>
        <taxon>Gunneridae</taxon>
        <taxon>Pentapetalae</taxon>
        <taxon>rosids</taxon>
        <taxon>fabids</taxon>
        <taxon>Malpighiales</taxon>
        <taxon>Euphorbiaceae</taxon>
        <taxon>Crotonoideae</taxon>
        <taxon>Jatropheae</taxon>
        <taxon>Jatropha</taxon>
    </lineage>
</organism>
<protein>
    <recommendedName>
        <fullName evidence="4 12">Pectinesterase</fullName>
        <ecNumber evidence="4 12">3.1.1.11</ecNumber>
    </recommendedName>
</protein>
<evidence type="ECO:0000256" key="12">
    <source>
        <dbReference type="RuleBase" id="RU000589"/>
    </source>
</evidence>
<comment type="similarity">
    <text evidence="3">Belongs to the pectinesterase family.</text>
</comment>
<evidence type="ECO:0000256" key="9">
    <source>
        <dbReference type="ARBA" id="ARBA00047928"/>
    </source>
</evidence>
<dbReference type="GO" id="GO:0030599">
    <property type="term" value="F:pectinesterase activity"/>
    <property type="evidence" value="ECO:0007669"/>
    <property type="project" value="UniProtKB-UniRule"/>
</dbReference>
<feature type="signal peptide" evidence="12">
    <location>
        <begin position="1"/>
        <end position="21"/>
    </location>
</feature>
<dbReference type="Gene3D" id="2.160.20.10">
    <property type="entry name" value="Single-stranded right-handed beta-helix, Pectin lyase-like"/>
    <property type="match status" value="1"/>
</dbReference>
<evidence type="ECO:0000313" key="14">
    <source>
        <dbReference type="EMBL" id="KDP38857.1"/>
    </source>
</evidence>
<name>A0A067KRV5_JATCU</name>
<dbReference type="SUPFAM" id="SSF51126">
    <property type="entry name" value="Pectin lyase-like"/>
    <property type="match status" value="1"/>
</dbReference>
<proteinExistence type="inferred from homology"/>
<evidence type="ECO:0000256" key="3">
    <source>
        <dbReference type="ARBA" id="ARBA00008891"/>
    </source>
</evidence>
<reference evidence="14 15" key="1">
    <citation type="journal article" date="2014" name="PLoS ONE">
        <title>Global Analysis of Gene Expression Profiles in Physic Nut (Jatropha curcas L.) Seedlings Exposed to Salt Stress.</title>
        <authorList>
            <person name="Zhang L."/>
            <person name="Zhang C."/>
            <person name="Wu P."/>
            <person name="Chen Y."/>
            <person name="Li M."/>
            <person name="Jiang H."/>
            <person name="Wu G."/>
        </authorList>
    </citation>
    <scope>NUCLEOTIDE SEQUENCE [LARGE SCALE GENOMIC DNA]</scope>
    <source>
        <strain evidence="15">cv. GZQX0401</strain>
        <tissue evidence="14">Young leaves</tissue>
    </source>
</reference>
<dbReference type="GO" id="GO:0042545">
    <property type="term" value="P:cell wall modification"/>
    <property type="evidence" value="ECO:0007669"/>
    <property type="project" value="UniProtKB-UniRule"/>
</dbReference>
<dbReference type="KEGG" id="jcu:105633358"/>
<keyword evidence="8" id="KW-0325">Glycoprotein</keyword>
<evidence type="ECO:0000313" key="15">
    <source>
        <dbReference type="Proteomes" id="UP000027138"/>
    </source>
</evidence>
<keyword evidence="5" id="KW-0964">Secreted</keyword>
<keyword evidence="6 12" id="KW-0378">Hydrolase</keyword>
<dbReference type="UniPathway" id="UPA00545">
    <property type="reaction ID" value="UER00823"/>
</dbReference>
<evidence type="ECO:0000256" key="11">
    <source>
        <dbReference type="PROSITE-ProRule" id="PRU10040"/>
    </source>
</evidence>
<dbReference type="InterPro" id="IPR012334">
    <property type="entry name" value="Pectin_lyas_fold"/>
</dbReference>
<evidence type="ECO:0000256" key="7">
    <source>
        <dbReference type="ARBA" id="ARBA00023085"/>
    </source>
</evidence>
<accession>A0A067KRV5</accession>
<feature type="active site" evidence="11">
    <location>
        <position position="191"/>
    </location>
</feature>
<evidence type="ECO:0000256" key="8">
    <source>
        <dbReference type="ARBA" id="ARBA00023180"/>
    </source>
</evidence>
<dbReference type="InterPro" id="IPR000070">
    <property type="entry name" value="Pectinesterase_cat"/>
</dbReference>
<dbReference type="PANTHER" id="PTHR31321">
    <property type="entry name" value="ACYL-COA THIOESTER HYDROLASE YBHC-RELATED"/>
    <property type="match status" value="1"/>
</dbReference>
<evidence type="ECO:0000256" key="5">
    <source>
        <dbReference type="ARBA" id="ARBA00022512"/>
    </source>
</evidence>
<evidence type="ECO:0000259" key="13">
    <source>
        <dbReference type="Pfam" id="PF01095"/>
    </source>
</evidence>
<evidence type="ECO:0000256" key="6">
    <source>
        <dbReference type="ARBA" id="ARBA00022801"/>
    </source>
</evidence>
<comment type="catalytic activity">
    <reaction evidence="9 12">
        <text>[(1-&gt;4)-alpha-D-galacturonosyl methyl ester](n) + n H2O = [(1-&gt;4)-alpha-D-galacturonosyl](n) + n methanol + n H(+)</text>
        <dbReference type="Rhea" id="RHEA:22380"/>
        <dbReference type="Rhea" id="RHEA-COMP:14570"/>
        <dbReference type="Rhea" id="RHEA-COMP:14573"/>
        <dbReference type="ChEBI" id="CHEBI:15377"/>
        <dbReference type="ChEBI" id="CHEBI:15378"/>
        <dbReference type="ChEBI" id="CHEBI:17790"/>
        <dbReference type="ChEBI" id="CHEBI:140522"/>
        <dbReference type="ChEBI" id="CHEBI:140523"/>
        <dbReference type="EC" id="3.1.1.11"/>
    </reaction>
</comment>
<comment type="pathway">
    <text evidence="2 12">Glycan metabolism; pectin degradation; 2-dehydro-3-deoxy-D-gluconate from pectin: step 1/5.</text>
</comment>
<dbReference type="STRING" id="180498.A0A067KRV5"/>
<dbReference type="PROSITE" id="PS00503">
    <property type="entry name" value="PECTINESTERASE_2"/>
    <property type="match status" value="1"/>
</dbReference>
<dbReference type="AlphaFoldDB" id="A0A067KRV5"/>
<evidence type="ECO:0000256" key="10">
    <source>
        <dbReference type="ARBA" id="ARBA00057335"/>
    </source>
</evidence>
<comment type="function">
    <text evidence="10">Acts in the modification of cell walls via demethylesterification of cell wall pectin.</text>
</comment>
<evidence type="ECO:0000256" key="4">
    <source>
        <dbReference type="ARBA" id="ARBA00013229"/>
    </source>
</evidence>
<comment type="subcellular location">
    <subcellularLocation>
        <location evidence="1">Secreted</location>
        <location evidence="1">Cell wall</location>
    </subcellularLocation>
</comment>
<evidence type="ECO:0000256" key="2">
    <source>
        <dbReference type="ARBA" id="ARBA00005184"/>
    </source>
</evidence>
<dbReference type="GO" id="GO:0045490">
    <property type="term" value="P:pectin catabolic process"/>
    <property type="evidence" value="ECO:0007669"/>
    <property type="project" value="UniProtKB-UniRule"/>
</dbReference>
<dbReference type="Proteomes" id="UP000027138">
    <property type="component" value="Unassembled WGS sequence"/>
</dbReference>
<keyword evidence="7 12" id="KW-0063">Aspartyl esterase</keyword>
<dbReference type="InterPro" id="IPR033131">
    <property type="entry name" value="Pectinesterase_Asp_AS"/>
</dbReference>
<dbReference type="OrthoDB" id="2019149at2759"/>